<proteinExistence type="predicted"/>
<dbReference type="InterPro" id="IPR001387">
    <property type="entry name" value="Cro/C1-type_HTH"/>
</dbReference>
<name>A0ABU8MDJ6_9PSEU</name>
<accession>A0ABU8MDJ6</accession>
<sequence length="311" mass="34510">MPQSLDGPTWLELAPALDELRRLSPVSAKDLAKAVSSASIKYGISRATLYRIFRGSSVPSKPVLNAILGKLEVEDAEKRWWLNQLDEIKKGLGSPDRDGTNTEEPAVDNQAQVGRSKTKRILAGSWAGRGFNLEIGYHAGRHSLELSTEAGESSILEVSESTLDGQLENFANLVTGNTDATRSLEKERQSSSLTIQSTRRRTHQYILEIFKSEARNPGDVFSIRVISPSGSPALRSLDSTLREAGYDKTITVRRPRKMGEVARSLFVDLKVVFANLPRGLYDGSGIVDENYELTYAEERYLLRHFEALRSV</sequence>
<feature type="compositionally biased region" description="Basic and acidic residues" evidence="1">
    <location>
        <begin position="91"/>
        <end position="100"/>
    </location>
</feature>
<keyword evidence="4" id="KW-1185">Reference proteome</keyword>
<feature type="region of interest" description="Disordered" evidence="1">
    <location>
        <begin position="91"/>
        <end position="114"/>
    </location>
</feature>
<protein>
    <submittedName>
        <fullName evidence="3">Helix-turn-helix transcriptional regulator</fullName>
    </submittedName>
</protein>
<organism evidence="3 4">
    <name type="scientific">Actinomycetospora flava</name>
    <dbReference type="NCBI Taxonomy" id="3129232"/>
    <lineage>
        <taxon>Bacteria</taxon>
        <taxon>Bacillati</taxon>
        <taxon>Actinomycetota</taxon>
        <taxon>Actinomycetes</taxon>
        <taxon>Pseudonocardiales</taxon>
        <taxon>Pseudonocardiaceae</taxon>
        <taxon>Actinomycetospora</taxon>
    </lineage>
</organism>
<evidence type="ECO:0000313" key="3">
    <source>
        <dbReference type="EMBL" id="MEJ2865405.1"/>
    </source>
</evidence>
<evidence type="ECO:0000313" key="4">
    <source>
        <dbReference type="Proteomes" id="UP001369736"/>
    </source>
</evidence>
<evidence type="ECO:0000259" key="2">
    <source>
        <dbReference type="PROSITE" id="PS50943"/>
    </source>
</evidence>
<feature type="domain" description="HTH cro/C1-type" evidence="2">
    <location>
        <begin position="43"/>
        <end position="78"/>
    </location>
</feature>
<reference evidence="3 4" key="1">
    <citation type="submission" date="2024-03" db="EMBL/GenBank/DDBJ databases">
        <title>Actinomycetospora sp. OC33-EN07, a novel actinomycete isolated from wild orchid (Aerides multiflora).</title>
        <authorList>
            <person name="Suriyachadkun C."/>
        </authorList>
    </citation>
    <scope>NUCLEOTIDE SEQUENCE [LARGE SCALE GENOMIC DNA]</scope>
    <source>
        <strain evidence="3 4">OC33-EN07</strain>
    </source>
</reference>
<comment type="caution">
    <text evidence="3">The sequence shown here is derived from an EMBL/GenBank/DDBJ whole genome shotgun (WGS) entry which is preliminary data.</text>
</comment>
<dbReference type="Proteomes" id="UP001369736">
    <property type="component" value="Unassembled WGS sequence"/>
</dbReference>
<evidence type="ECO:0000256" key="1">
    <source>
        <dbReference type="SAM" id="MobiDB-lite"/>
    </source>
</evidence>
<gene>
    <name evidence="3" type="ORF">WCD58_29900</name>
</gene>
<dbReference type="EMBL" id="JBBEGM010000017">
    <property type="protein sequence ID" value="MEJ2865405.1"/>
    <property type="molecule type" value="Genomic_DNA"/>
</dbReference>
<dbReference type="PROSITE" id="PS50943">
    <property type="entry name" value="HTH_CROC1"/>
    <property type="match status" value="1"/>
</dbReference>